<keyword evidence="2" id="KW-1185">Reference proteome</keyword>
<evidence type="ECO:0000313" key="2">
    <source>
        <dbReference type="Proteomes" id="UP001396334"/>
    </source>
</evidence>
<accession>A0ABR2S9V0</accession>
<sequence>METAKVPACLSMKRYMRRKKYLKLKRTAAAAARARLEDDDYGNETVLMLGERRRRGTIKGKLVKVEAPLRKWRDAYVEMMLGFAGHVTQLNNGNVHLFNRIPNPKANSQCTEDY</sequence>
<dbReference type="EMBL" id="JBBPBN010000016">
    <property type="protein sequence ID" value="KAK9021932.1"/>
    <property type="molecule type" value="Genomic_DNA"/>
</dbReference>
<evidence type="ECO:0000313" key="1">
    <source>
        <dbReference type="EMBL" id="KAK9021932.1"/>
    </source>
</evidence>
<name>A0ABR2S9V0_9ROSI</name>
<dbReference type="Proteomes" id="UP001396334">
    <property type="component" value="Unassembled WGS sequence"/>
</dbReference>
<gene>
    <name evidence="1" type="ORF">V6N11_011894</name>
</gene>
<proteinExistence type="predicted"/>
<dbReference type="PANTHER" id="PTHR33702:SF22">
    <property type="match status" value="1"/>
</dbReference>
<organism evidence="1 2">
    <name type="scientific">Hibiscus sabdariffa</name>
    <name type="common">roselle</name>
    <dbReference type="NCBI Taxonomy" id="183260"/>
    <lineage>
        <taxon>Eukaryota</taxon>
        <taxon>Viridiplantae</taxon>
        <taxon>Streptophyta</taxon>
        <taxon>Embryophyta</taxon>
        <taxon>Tracheophyta</taxon>
        <taxon>Spermatophyta</taxon>
        <taxon>Magnoliopsida</taxon>
        <taxon>eudicotyledons</taxon>
        <taxon>Gunneridae</taxon>
        <taxon>Pentapetalae</taxon>
        <taxon>rosids</taxon>
        <taxon>malvids</taxon>
        <taxon>Malvales</taxon>
        <taxon>Malvaceae</taxon>
        <taxon>Malvoideae</taxon>
        <taxon>Hibiscus</taxon>
    </lineage>
</organism>
<protein>
    <submittedName>
        <fullName evidence="1">Uncharacterized protein</fullName>
    </submittedName>
</protein>
<comment type="caution">
    <text evidence="1">The sequence shown here is derived from an EMBL/GenBank/DDBJ whole genome shotgun (WGS) entry which is preliminary data.</text>
</comment>
<reference evidence="1 2" key="1">
    <citation type="journal article" date="2024" name="G3 (Bethesda)">
        <title>Genome assembly of Hibiscus sabdariffa L. provides insights into metabolisms of medicinal natural products.</title>
        <authorList>
            <person name="Kim T."/>
        </authorList>
    </citation>
    <scope>NUCLEOTIDE SEQUENCE [LARGE SCALE GENOMIC DNA]</scope>
    <source>
        <strain evidence="1">TK-2024</strain>
        <tissue evidence="1">Old leaves</tissue>
    </source>
</reference>
<dbReference type="PANTHER" id="PTHR33702">
    <property type="entry name" value="BNAA09G40010D PROTEIN"/>
    <property type="match status" value="1"/>
</dbReference>